<feature type="transmembrane region" description="Helical" evidence="1">
    <location>
        <begin position="152"/>
        <end position="175"/>
    </location>
</feature>
<keyword evidence="4" id="KW-1185">Reference proteome</keyword>
<keyword evidence="1" id="KW-0472">Membrane</keyword>
<dbReference type="Proteomes" id="UP000294963">
    <property type="component" value="Unassembled WGS sequence"/>
</dbReference>
<sequence length="380" mass="43536">MWSCRLGKIKKSITNSTPIAEAQRNDSSLNLEQQQIQSEILRKTPNWQYLIEVIVASTIIVLLLSLAEAGSWSNINVGQFFKYMLYLNWIMLVPVCVMNSAHEIFEKHSAVVWGLIFLLILLISIITTTSMLNIINYWATHFSVRAITQLQLLHNLSLDLSYGMLLGVICSRYVYIRKKNLRHQTSALQAHIQSMQARIHPHFLFNSLNTVVCLISQDAEKAEQVLVNLTKLFRASLEQTKMVSLAYEIELCQYYLEIQQIRLGSRLQVEWNVQYDSDLTRVKIPLLTLQPLLENSILHGVEQHDSEAKVSILVELFSNQVTIVITNPVLHDRIKIRESLGFAMSNIKQRLIACLGTDAKLRHYVNNGMFITLIQYPITA</sequence>
<keyword evidence="3" id="KW-0418">Kinase</keyword>
<dbReference type="InterPro" id="IPR050640">
    <property type="entry name" value="Bact_2-comp_sensor_kinase"/>
</dbReference>
<protein>
    <submittedName>
        <fullName evidence="3">Two-component system sensor histidine kinase AlgZ</fullName>
    </submittedName>
</protein>
<reference evidence="3 4" key="1">
    <citation type="submission" date="2019-03" db="EMBL/GenBank/DDBJ databases">
        <title>Genomic analyses of the natural microbiome of Caenorhabditis elegans.</title>
        <authorList>
            <person name="Samuel B."/>
        </authorList>
    </citation>
    <scope>NUCLEOTIDE SEQUENCE [LARGE SCALE GENOMIC DNA]</scope>
    <source>
        <strain evidence="3 4">JUb89</strain>
    </source>
</reference>
<keyword evidence="3" id="KW-0808">Transferase</keyword>
<name>A0A4V2R255_ACICA</name>
<evidence type="ECO:0000256" key="1">
    <source>
        <dbReference type="SAM" id="Phobius"/>
    </source>
</evidence>
<dbReference type="GO" id="GO:0016020">
    <property type="term" value="C:membrane"/>
    <property type="evidence" value="ECO:0007669"/>
    <property type="project" value="InterPro"/>
</dbReference>
<feature type="transmembrane region" description="Helical" evidence="1">
    <location>
        <begin position="49"/>
        <end position="67"/>
    </location>
</feature>
<feature type="domain" description="Signal transduction histidine kinase internal region" evidence="2">
    <location>
        <begin position="191"/>
        <end position="267"/>
    </location>
</feature>
<dbReference type="PANTHER" id="PTHR34220">
    <property type="entry name" value="SENSOR HISTIDINE KINASE YPDA"/>
    <property type="match status" value="1"/>
</dbReference>
<proteinExistence type="predicted"/>
<evidence type="ECO:0000313" key="4">
    <source>
        <dbReference type="Proteomes" id="UP000294963"/>
    </source>
</evidence>
<feature type="transmembrane region" description="Helical" evidence="1">
    <location>
        <begin position="79"/>
        <end position="98"/>
    </location>
</feature>
<gene>
    <name evidence="3" type="ORF">EC844_101385</name>
</gene>
<dbReference type="EMBL" id="SLVJ01000001">
    <property type="protein sequence ID" value="TCM71098.1"/>
    <property type="molecule type" value="Genomic_DNA"/>
</dbReference>
<organism evidence="3 4">
    <name type="scientific">Acinetobacter calcoaceticus</name>
    <dbReference type="NCBI Taxonomy" id="471"/>
    <lineage>
        <taxon>Bacteria</taxon>
        <taxon>Pseudomonadati</taxon>
        <taxon>Pseudomonadota</taxon>
        <taxon>Gammaproteobacteria</taxon>
        <taxon>Moraxellales</taxon>
        <taxon>Moraxellaceae</taxon>
        <taxon>Acinetobacter</taxon>
        <taxon>Acinetobacter calcoaceticus/baumannii complex</taxon>
    </lineage>
</organism>
<dbReference type="GO" id="GO:0000155">
    <property type="term" value="F:phosphorelay sensor kinase activity"/>
    <property type="evidence" value="ECO:0007669"/>
    <property type="project" value="InterPro"/>
</dbReference>
<evidence type="ECO:0000259" key="2">
    <source>
        <dbReference type="Pfam" id="PF06580"/>
    </source>
</evidence>
<keyword evidence="1" id="KW-0812">Transmembrane</keyword>
<comment type="caution">
    <text evidence="3">The sequence shown here is derived from an EMBL/GenBank/DDBJ whole genome shotgun (WGS) entry which is preliminary data.</text>
</comment>
<accession>A0A4V2R255</accession>
<evidence type="ECO:0000313" key="3">
    <source>
        <dbReference type="EMBL" id="TCM71098.1"/>
    </source>
</evidence>
<dbReference type="Pfam" id="PF06580">
    <property type="entry name" value="His_kinase"/>
    <property type="match status" value="1"/>
</dbReference>
<dbReference type="OrthoDB" id="2514702at2"/>
<feature type="transmembrane region" description="Helical" evidence="1">
    <location>
        <begin position="110"/>
        <end position="132"/>
    </location>
</feature>
<dbReference type="InterPro" id="IPR010559">
    <property type="entry name" value="Sig_transdc_His_kin_internal"/>
</dbReference>
<keyword evidence="1" id="KW-1133">Transmembrane helix</keyword>
<dbReference type="PANTHER" id="PTHR34220:SF7">
    <property type="entry name" value="SENSOR HISTIDINE KINASE YPDA"/>
    <property type="match status" value="1"/>
</dbReference>
<dbReference type="AlphaFoldDB" id="A0A4V2R255"/>